<keyword evidence="2" id="KW-0812">Transmembrane</keyword>
<feature type="region of interest" description="Disordered" evidence="1">
    <location>
        <begin position="107"/>
        <end position="279"/>
    </location>
</feature>
<dbReference type="Proteomes" id="UP000533017">
    <property type="component" value="Unassembled WGS sequence"/>
</dbReference>
<feature type="compositionally biased region" description="Low complexity" evidence="1">
    <location>
        <begin position="126"/>
        <end position="143"/>
    </location>
</feature>
<keyword evidence="4" id="KW-1185">Reference proteome</keyword>
<feature type="compositionally biased region" description="Basic and acidic residues" evidence="1">
    <location>
        <begin position="293"/>
        <end position="302"/>
    </location>
</feature>
<proteinExistence type="predicted"/>
<feature type="region of interest" description="Disordered" evidence="1">
    <location>
        <begin position="293"/>
        <end position="340"/>
    </location>
</feature>
<reference evidence="3 4" key="1">
    <citation type="submission" date="2020-07" db="EMBL/GenBank/DDBJ databases">
        <title>Sequencing the genomes of 1000 actinobacteria strains.</title>
        <authorList>
            <person name="Klenk H.-P."/>
        </authorList>
    </citation>
    <scope>NUCLEOTIDE SEQUENCE [LARGE SCALE GENOMIC DNA]</scope>
    <source>
        <strain evidence="3 4">DSM 45117</strain>
    </source>
</reference>
<feature type="compositionally biased region" description="Basic and acidic residues" evidence="1">
    <location>
        <begin position="324"/>
        <end position="340"/>
    </location>
</feature>
<evidence type="ECO:0000313" key="3">
    <source>
        <dbReference type="EMBL" id="NYH85569.1"/>
    </source>
</evidence>
<evidence type="ECO:0000256" key="1">
    <source>
        <dbReference type="SAM" id="MobiDB-lite"/>
    </source>
</evidence>
<keyword evidence="3" id="KW-0808">Transferase</keyword>
<name>A0ABX2S7E4_9ACTN</name>
<keyword evidence="2" id="KW-1133">Transmembrane helix</keyword>
<comment type="caution">
    <text evidence="3">The sequence shown here is derived from an EMBL/GenBank/DDBJ whole genome shotgun (WGS) entry which is preliminary data.</text>
</comment>
<organism evidence="3 4">
    <name type="scientific">Actinopolymorpha cephalotaxi</name>
    <dbReference type="NCBI Taxonomy" id="504797"/>
    <lineage>
        <taxon>Bacteria</taxon>
        <taxon>Bacillati</taxon>
        <taxon>Actinomycetota</taxon>
        <taxon>Actinomycetes</taxon>
        <taxon>Propionibacteriales</taxon>
        <taxon>Actinopolymorphaceae</taxon>
        <taxon>Actinopolymorpha</taxon>
    </lineage>
</organism>
<feature type="compositionally biased region" description="Basic and acidic residues" evidence="1">
    <location>
        <begin position="162"/>
        <end position="248"/>
    </location>
</feature>
<feature type="transmembrane region" description="Helical" evidence="2">
    <location>
        <begin position="12"/>
        <end position="32"/>
    </location>
</feature>
<dbReference type="GO" id="GO:0016301">
    <property type="term" value="F:kinase activity"/>
    <property type="evidence" value="ECO:0007669"/>
    <property type="project" value="UniProtKB-KW"/>
</dbReference>
<evidence type="ECO:0000256" key="2">
    <source>
        <dbReference type="SAM" id="Phobius"/>
    </source>
</evidence>
<keyword evidence="2" id="KW-0472">Membrane</keyword>
<evidence type="ECO:0000313" key="4">
    <source>
        <dbReference type="Proteomes" id="UP000533017"/>
    </source>
</evidence>
<keyword evidence="3" id="KW-0418">Kinase</keyword>
<dbReference type="RefSeq" id="WP_139238860.1">
    <property type="nucleotide sequence ID" value="NZ_FOOI01000003.1"/>
</dbReference>
<gene>
    <name evidence="3" type="ORF">FHR37_004420</name>
</gene>
<dbReference type="EMBL" id="JACBZA010000001">
    <property type="protein sequence ID" value="NYH85569.1"/>
    <property type="molecule type" value="Genomic_DNA"/>
</dbReference>
<feature type="transmembrane region" description="Helical" evidence="2">
    <location>
        <begin position="38"/>
        <end position="58"/>
    </location>
</feature>
<protein>
    <submittedName>
        <fullName evidence="3">Chemotaxis protein histidine kinase CheA</fullName>
    </submittedName>
</protein>
<sequence length="340" mass="35192">MPRQGDHRVRHLARWVATPVLVLSAALVLFALTQGAPALLAGAAITTLVSGVVAVAVYDIELLRARRAHGADRAAQARSYAAMYAAHVRVMAQGFTLANNRQQLEVPAKPAGAEDAATPAGKVEQAARVARAATPVRTQRRAAGSGNLVEWDTLAGAGPEASAEKAEPAKKDEATEVKPAAKADEKAEKPAEAKPAAKTEKPAAVAEEKIKPAAKADEESKPADKADKAAEAEAAKAEEKSKPAAKAEESEESAEGAEHADAKPAAPELWKGTDAPTVVNLKAWEVRARIAEEERAAQEKAQGKAADAGQDGGSDRTSAPTKAAEADAGKESSAQERKGA</sequence>
<accession>A0ABX2S7E4</accession>